<feature type="transmembrane region" description="Helical" evidence="4">
    <location>
        <begin position="7"/>
        <end position="30"/>
    </location>
</feature>
<dbReference type="PROSITE" id="PS50850">
    <property type="entry name" value="MFS"/>
    <property type="match status" value="1"/>
</dbReference>
<feature type="transmembrane region" description="Helical" evidence="4">
    <location>
        <begin position="95"/>
        <end position="115"/>
    </location>
</feature>
<dbReference type="InterPro" id="IPR011701">
    <property type="entry name" value="MFS"/>
</dbReference>
<feature type="transmembrane region" description="Helical" evidence="4">
    <location>
        <begin position="272"/>
        <end position="292"/>
    </location>
</feature>
<keyword evidence="7" id="KW-1185">Reference proteome</keyword>
<feature type="transmembrane region" description="Helical" evidence="4">
    <location>
        <begin position="247"/>
        <end position="265"/>
    </location>
</feature>
<dbReference type="SUPFAM" id="SSF103473">
    <property type="entry name" value="MFS general substrate transporter"/>
    <property type="match status" value="1"/>
</dbReference>
<dbReference type="PANTHER" id="PTHR23534:SF1">
    <property type="entry name" value="MAJOR FACILITATOR SUPERFAMILY PROTEIN"/>
    <property type="match status" value="1"/>
</dbReference>
<gene>
    <name evidence="6" type="ORF">Kalk_17770</name>
</gene>
<evidence type="ECO:0000256" key="2">
    <source>
        <dbReference type="ARBA" id="ARBA00022989"/>
    </source>
</evidence>
<dbReference type="InterPro" id="IPR020846">
    <property type="entry name" value="MFS_dom"/>
</dbReference>
<feature type="transmembrane region" description="Helical" evidence="4">
    <location>
        <begin position="42"/>
        <end position="63"/>
    </location>
</feature>
<organism evidence="6 7">
    <name type="scientific">Ketobacter alkanivorans</name>
    <dbReference type="NCBI Taxonomy" id="1917421"/>
    <lineage>
        <taxon>Bacteria</taxon>
        <taxon>Pseudomonadati</taxon>
        <taxon>Pseudomonadota</taxon>
        <taxon>Gammaproteobacteria</taxon>
        <taxon>Pseudomonadales</taxon>
        <taxon>Ketobacteraceae</taxon>
        <taxon>Ketobacter</taxon>
    </lineage>
</organism>
<evidence type="ECO:0000256" key="1">
    <source>
        <dbReference type="ARBA" id="ARBA00022692"/>
    </source>
</evidence>
<feature type="transmembrane region" description="Helical" evidence="4">
    <location>
        <begin position="298"/>
        <end position="325"/>
    </location>
</feature>
<protein>
    <recommendedName>
        <fullName evidence="5">Major facilitator superfamily (MFS) profile domain-containing protein</fullName>
    </recommendedName>
</protein>
<dbReference type="InterPro" id="IPR036259">
    <property type="entry name" value="MFS_trans_sf"/>
</dbReference>
<reference evidence="7" key="1">
    <citation type="submission" date="2017-08" db="EMBL/GenBank/DDBJ databases">
        <title>Direct submision.</title>
        <authorList>
            <person name="Kim S.-J."/>
            <person name="Rhee S.-K."/>
        </authorList>
    </citation>
    <scope>NUCLEOTIDE SEQUENCE [LARGE SCALE GENOMIC DNA]</scope>
    <source>
        <strain evidence="7">GI5</strain>
    </source>
</reference>
<dbReference type="Proteomes" id="UP000235116">
    <property type="component" value="Chromosome"/>
</dbReference>
<accession>A0A2K9LP60</accession>
<proteinExistence type="predicted"/>
<name>A0A2K9LP60_9GAMM</name>
<evidence type="ECO:0000259" key="5">
    <source>
        <dbReference type="PROSITE" id="PS50850"/>
    </source>
</evidence>
<feature type="domain" description="Major facilitator superfamily (MFS) profile" evidence="5">
    <location>
        <begin position="207"/>
        <end position="393"/>
    </location>
</feature>
<sequence length="393" mass="42037">MNYRNLILLVLGQCTLGATAPMLVLINGFIGTELAPTEALATLGMGTLVAGTALATVPAARLAQRRGRRFGFMVAAMLSILGSALAIGSIHFHSFTLFCVAMFVLGTTLAFMQQFRFAAAENARPDQISLAVSMILFAGIGSAMIGPRLGVAAAPWLPELPYAGSFVALAVLALACLLVMSFYRSQARPSQSEPTSVTRVQLWRPGYVLGVLCGATSFSVMSLVMTATPISMHHHQGLPLAETADVIQWHIVAMFVPSLFTGYLIKRIGVQWVALLGILINIACVLMALSGVTLQHYLVALVLLGLGWNALFMAGTHWVAVTHAGEERFQAQANNDFIVFACQGVASLSAGFLLALIGWQGLNLVALAMLLICMMVWFHLVLIRQVHRLGVAT</sequence>
<dbReference type="AlphaFoldDB" id="A0A2K9LP60"/>
<evidence type="ECO:0000256" key="3">
    <source>
        <dbReference type="ARBA" id="ARBA00023136"/>
    </source>
</evidence>
<feature type="transmembrane region" description="Helical" evidence="4">
    <location>
        <begin position="166"/>
        <end position="185"/>
    </location>
</feature>
<keyword evidence="1 4" id="KW-0812">Transmembrane</keyword>
<evidence type="ECO:0000313" key="6">
    <source>
        <dbReference type="EMBL" id="AUM14159.1"/>
    </source>
</evidence>
<dbReference type="Gene3D" id="1.20.1250.20">
    <property type="entry name" value="MFS general substrate transporter like domains"/>
    <property type="match status" value="1"/>
</dbReference>
<dbReference type="KEGG" id="kak:Kalk_17770"/>
<dbReference type="EMBL" id="CP022684">
    <property type="protein sequence ID" value="AUM14159.1"/>
    <property type="molecule type" value="Genomic_DNA"/>
</dbReference>
<keyword evidence="2 4" id="KW-1133">Transmembrane helix</keyword>
<keyword evidence="3 4" id="KW-0472">Membrane</keyword>
<evidence type="ECO:0000256" key="4">
    <source>
        <dbReference type="SAM" id="Phobius"/>
    </source>
</evidence>
<dbReference type="GO" id="GO:0022857">
    <property type="term" value="F:transmembrane transporter activity"/>
    <property type="evidence" value="ECO:0007669"/>
    <property type="project" value="InterPro"/>
</dbReference>
<dbReference type="OrthoDB" id="8558006at2"/>
<feature type="transmembrane region" description="Helical" evidence="4">
    <location>
        <begin position="364"/>
        <end position="383"/>
    </location>
</feature>
<feature type="transmembrane region" description="Helical" evidence="4">
    <location>
        <begin position="70"/>
        <end position="89"/>
    </location>
</feature>
<dbReference type="Pfam" id="PF07690">
    <property type="entry name" value="MFS_1"/>
    <property type="match status" value="1"/>
</dbReference>
<feature type="transmembrane region" description="Helical" evidence="4">
    <location>
        <begin position="127"/>
        <end position="146"/>
    </location>
</feature>
<feature type="transmembrane region" description="Helical" evidence="4">
    <location>
        <begin position="206"/>
        <end position="227"/>
    </location>
</feature>
<feature type="transmembrane region" description="Helical" evidence="4">
    <location>
        <begin position="337"/>
        <end position="358"/>
    </location>
</feature>
<dbReference type="RefSeq" id="WP_101895533.1">
    <property type="nucleotide sequence ID" value="NZ_CP022684.1"/>
</dbReference>
<dbReference type="PANTHER" id="PTHR23534">
    <property type="entry name" value="MFS PERMEASE"/>
    <property type="match status" value="1"/>
</dbReference>
<evidence type="ECO:0000313" key="7">
    <source>
        <dbReference type="Proteomes" id="UP000235116"/>
    </source>
</evidence>